<accession>A0A285H2B7</accession>
<evidence type="ECO:0000313" key="2">
    <source>
        <dbReference type="Proteomes" id="UP000219573"/>
    </source>
</evidence>
<dbReference type="Proteomes" id="UP000219573">
    <property type="component" value="Unassembled WGS sequence"/>
</dbReference>
<dbReference type="AlphaFoldDB" id="A0A285H2B7"/>
<keyword evidence="2" id="KW-1185">Reference proteome</keyword>
<reference evidence="2" key="1">
    <citation type="submission" date="2017-09" db="EMBL/GenBank/DDBJ databases">
        <authorList>
            <person name="Varghese N."/>
            <person name="Submissions S."/>
        </authorList>
    </citation>
    <scope>NUCLEOTIDE SEQUENCE [LARGE SCALE GENOMIC DNA]</scope>
    <source>
        <strain evidence="2">MSL47</strain>
    </source>
</reference>
<name>A0A285H2B7_9FIRM</name>
<gene>
    <name evidence="1" type="ORF">SAMN06265827_11351</name>
</gene>
<organism evidence="1 2">
    <name type="scientific">Orenia metallireducens</name>
    <dbReference type="NCBI Taxonomy" id="1413210"/>
    <lineage>
        <taxon>Bacteria</taxon>
        <taxon>Bacillati</taxon>
        <taxon>Bacillota</taxon>
        <taxon>Clostridia</taxon>
        <taxon>Halanaerobiales</taxon>
        <taxon>Halobacteroidaceae</taxon>
        <taxon>Orenia</taxon>
    </lineage>
</organism>
<proteinExistence type="predicted"/>
<dbReference type="RefSeq" id="WP_097017962.1">
    <property type="nucleotide sequence ID" value="NZ_OBDZ01000013.1"/>
</dbReference>
<protein>
    <submittedName>
        <fullName evidence="1">Uncharacterized protein</fullName>
    </submittedName>
</protein>
<sequence>MSLILVISIILLLALSNHNLKDREEPKDNQDYIIMESSNFAYKAYSSDDYIEDDDWDLVNSIAIEYEEVKN</sequence>
<evidence type="ECO:0000313" key="1">
    <source>
        <dbReference type="EMBL" id="SNY30040.1"/>
    </source>
</evidence>
<dbReference type="EMBL" id="OBDZ01000013">
    <property type="protein sequence ID" value="SNY30040.1"/>
    <property type="molecule type" value="Genomic_DNA"/>
</dbReference>